<dbReference type="InterPro" id="IPR011992">
    <property type="entry name" value="EF-hand-dom_pair"/>
</dbReference>
<dbReference type="InterPro" id="IPR002048">
    <property type="entry name" value="EF_hand_dom"/>
</dbReference>
<dbReference type="OrthoDB" id="26525at2759"/>
<dbReference type="PROSITE" id="PS00018">
    <property type="entry name" value="EF_HAND_1"/>
    <property type="match status" value="1"/>
</dbReference>
<organism evidence="3 4">
    <name type="scientific">Kipferlia bialata</name>
    <dbReference type="NCBI Taxonomy" id="797122"/>
    <lineage>
        <taxon>Eukaryota</taxon>
        <taxon>Metamonada</taxon>
        <taxon>Carpediemonas-like organisms</taxon>
        <taxon>Kipferlia</taxon>
    </lineage>
</organism>
<keyword evidence="1" id="KW-0106">Calcium</keyword>
<sequence>MSNRATRRTRRQDLSEEQKHEIREAFDIFDSDKSGRIDYHELK</sequence>
<evidence type="ECO:0000313" key="3">
    <source>
        <dbReference type="EMBL" id="GIQ87054.1"/>
    </source>
</evidence>
<feature type="non-terminal residue" evidence="3">
    <location>
        <position position="43"/>
    </location>
</feature>
<reference evidence="3 4" key="1">
    <citation type="journal article" date="2018" name="PLoS ONE">
        <title>The draft genome of Kipferlia bialata reveals reductive genome evolution in fornicate parasites.</title>
        <authorList>
            <person name="Tanifuji G."/>
            <person name="Takabayashi S."/>
            <person name="Kume K."/>
            <person name="Takagi M."/>
            <person name="Nakayama T."/>
            <person name="Kamikawa R."/>
            <person name="Inagaki Y."/>
            <person name="Hashimoto T."/>
        </authorList>
    </citation>
    <scope>NUCLEOTIDE SEQUENCE [LARGE SCALE GENOMIC DNA]</scope>
    <source>
        <strain evidence="3">NY0173</strain>
    </source>
</reference>
<dbReference type="PROSITE" id="PS50222">
    <property type="entry name" value="EF_HAND_2"/>
    <property type="match status" value="1"/>
</dbReference>
<comment type="caution">
    <text evidence="3">The sequence shown here is derived from an EMBL/GenBank/DDBJ whole genome shotgun (WGS) entry which is preliminary data.</text>
</comment>
<dbReference type="EMBL" id="BDIP01002942">
    <property type="protein sequence ID" value="GIQ87054.1"/>
    <property type="molecule type" value="Genomic_DNA"/>
</dbReference>
<proteinExistence type="predicted"/>
<name>A0A9K3D0Z8_9EUKA</name>
<dbReference type="InterPro" id="IPR018247">
    <property type="entry name" value="EF_Hand_1_Ca_BS"/>
</dbReference>
<evidence type="ECO:0000256" key="1">
    <source>
        <dbReference type="ARBA" id="ARBA00022837"/>
    </source>
</evidence>
<dbReference type="Pfam" id="PF00036">
    <property type="entry name" value="EF-hand_1"/>
    <property type="match status" value="1"/>
</dbReference>
<evidence type="ECO:0000313" key="4">
    <source>
        <dbReference type="Proteomes" id="UP000265618"/>
    </source>
</evidence>
<dbReference type="AlphaFoldDB" id="A0A9K3D0Z8"/>
<protein>
    <recommendedName>
        <fullName evidence="2">EF-hand domain-containing protein</fullName>
    </recommendedName>
</protein>
<dbReference type="SUPFAM" id="SSF47473">
    <property type="entry name" value="EF-hand"/>
    <property type="match status" value="1"/>
</dbReference>
<accession>A0A9K3D0Z8</accession>
<dbReference type="Gene3D" id="1.10.238.10">
    <property type="entry name" value="EF-hand"/>
    <property type="match status" value="1"/>
</dbReference>
<feature type="domain" description="EF-hand" evidence="2">
    <location>
        <begin position="17"/>
        <end position="43"/>
    </location>
</feature>
<gene>
    <name evidence="3" type="ORF">KIPB_009019</name>
</gene>
<dbReference type="GO" id="GO:0005509">
    <property type="term" value="F:calcium ion binding"/>
    <property type="evidence" value="ECO:0007669"/>
    <property type="project" value="InterPro"/>
</dbReference>
<keyword evidence="4" id="KW-1185">Reference proteome</keyword>
<evidence type="ECO:0000259" key="2">
    <source>
        <dbReference type="PROSITE" id="PS50222"/>
    </source>
</evidence>
<dbReference type="Proteomes" id="UP000265618">
    <property type="component" value="Unassembled WGS sequence"/>
</dbReference>